<dbReference type="Gene3D" id="3.30.1150.10">
    <property type="match status" value="1"/>
</dbReference>
<dbReference type="EMBL" id="QLSV01000001">
    <property type="protein sequence ID" value="RAR50845.1"/>
    <property type="molecule type" value="Genomic_DNA"/>
</dbReference>
<feature type="signal peptide" evidence="1">
    <location>
        <begin position="1"/>
        <end position="16"/>
    </location>
</feature>
<comment type="caution">
    <text evidence="3">The sequence shown here is derived from an EMBL/GenBank/DDBJ whole genome shotgun (WGS) entry which is preliminary data.</text>
</comment>
<sequence length="133" mass="15379">MKSLICLLLVTLNSFAQTNPEYNKKLNHTVSGEKVYLESEVDIKPKLMYGENAMQRFIARNMKQDIKEPLVPKIVCSFIVEIDGTISDIKVLNSISAHYKAQTIKVFTKFDEPWYPAVKDKKQVRCQYVYTIN</sequence>
<gene>
    <name evidence="3" type="ORF">B0I10_10110</name>
</gene>
<dbReference type="Proteomes" id="UP000249518">
    <property type="component" value="Unassembled WGS sequence"/>
</dbReference>
<protein>
    <submittedName>
        <fullName evidence="3">TonB-like protein</fullName>
    </submittedName>
</protein>
<keyword evidence="1" id="KW-0732">Signal</keyword>
<keyword evidence="4" id="KW-1185">Reference proteome</keyword>
<proteinExistence type="predicted"/>
<dbReference type="GO" id="GO:0055085">
    <property type="term" value="P:transmembrane transport"/>
    <property type="evidence" value="ECO:0007669"/>
    <property type="project" value="InterPro"/>
</dbReference>
<feature type="chain" id="PRO_5016286090" evidence="1">
    <location>
        <begin position="17"/>
        <end position="133"/>
    </location>
</feature>
<evidence type="ECO:0000313" key="3">
    <source>
        <dbReference type="EMBL" id="RAR50845.1"/>
    </source>
</evidence>
<dbReference type="Pfam" id="PF03544">
    <property type="entry name" value="TonB_C"/>
    <property type="match status" value="1"/>
</dbReference>
<feature type="domain" description="TonB C-terminal" evidence="2">
    <location>
        <begin position="74"/>
        <end position="132"/>
    </location>
</feature>
<dbReference type="InterPro" id="IPR037682">
    <property type="entry name" value="TonB_C"/>
</dbReference>
<accession>A0A328WZW9</accession>
<dbReference type="OrthoDB" id="1095452at2"/>
<evidence type="ECO:0000313" key="4">
    <source>
        <dbReference type="Proteomes" id="UP000249518"/>
    </source>
</evidence>
<dbReference type="AlphaFoldDB" id="A0A328WZW9"/>
<reference evidence="3 4" key="1">
    <citation type="submission" date="2018-06" db="EMBL/GenBank/DDBJ databases">
        <title>Genomic Encyclopedia of Type Strains, Phase III (KMG-III): the genomes of soil and plant-associated and newly described type strains.</title>
        <authorList>
            <person name="Whitman W."/>
        </authorList>
    </citation>
    <scope>NUCLEOTIDE SEQUENCE [LARGE SCALE GENOMIC DNA]</scope>
    <source>
        <strain evidence="3 4">CGMCC 1.12504</strain>
    </source>
</reference>
<dbReference type="RefSeq" id="WP_112084449.1">
    <property type="nucleotide sequence ID" value="NZ_QLSV01000001.1"/>
</dbReference>
<evidence type="ECO:0000259" key="2">
    <source>
        <dbReference type="Pfam" id="PF03544"/>
    </source>
</evidence>
<evidence type="ECO:0000256" key="1">
    <source>
        <dbReference type="SAM" id="SignalP"/>
    </source>
</evidence>
<name>A0A328WZW9_9FLAO</name>
<organism evidence="3 4">
    <name type="scientific">Flavobacterium lacus</name>
    <dbReference type="NCBI Taxonomy" id="1353778"/>
    <lineage>
        <taxon>Bacteria</taxon>
        <taxon>Pseudomonadati</taxon>
        <taxon>Bacteroidota</taxon>
        <taxon>Flavobacteriia</taxon>
        <taxon>Flavobacteriales</taxon>
        <taxon>Flavobacteriaceae</taxon>
        <taxon>Flavobacterium</taxon>
    </lineage>
</organism>